<keyword evidence="9" id="KW-0539">Nucleus</keyword>
<evidence type="ECO:0000256" key="9">
    <source>
        <dbReference type="RuleBase" id="RU368116"/>
    </source>
</evidence>
<dbReference type="EC" id="2.7.1.20" evidence="3 9"/>
<evidence type="ECO:0000256" key="4">
    <source>
        <dbReference type="ARBA" id="ARBA00022679"/>
    </source>
</evidence>
<keyword evidence="7 9" id="KW-0418">Kinase</keyword>
<comment type="function">
    <text evidence="9">ATP dependent phosphorylation of adenosine and other related nucleoside analogs to monophosphate derivatives.</text>
</comment>
<comment type="subcellular location">
    <subcellularLocation>
        <location evidence="9">Nucleus</location>
    </subcellularLocation>
</comment>
<dbReference type="EMBL" id="CAXLJM020000038">
    <property type="protein sequence ID" value="CAL8106560.1"/>
    <property type="molecule type" value="Genomic_DNA"/>
</dbReference>
<evidence type="ECO:0000256" key="7">
    <source>
        <dbReference type="ARBA" id="ARBA00022777"/>
    </source>
</evidence>
<dbReference type="PROSITE" id="PS00584">
    <property type="entry name" value="PFKB_KINASES_2"/>
    <property type="match status" value="1"/>
</dbReference>
<gene>
    <name evidence="11" type="ORF">ODALV1_LOCUS12395</name>
</gene>
<dbReference type="InterPro" id="IPR011611">
    <property type="entry name" value="PfkB_dom"/>
</dbReference>
<evidence type="ECO:0000256" key="6">
    <source>
        <dbReference type="ARBA" id="ARBA00022741"/>
    </source>
</evidence>
<dbReference type="Proteomes" id="UP001642540">
    <property type="component" value="Unassembled WGS sequence"/>
</dbReference>
<keyword evidence="6 9" id="KW-0547">Nucleotide-binding</keyword>
<dbReference type="Pfam" id="PF00294">
    <property type="entry name" value="PfkB"/>
    <property type="match status" value="1"/>
</dbReference>
<evidence type="ECO:0000313" key="12">
    <source>
        <dbReference type="Proteomes" id="UP001642540"/>
    </source>
</evidence>
<dbReference type="PANTHER" id="PTHR45769">
    <property type="entry name" value="ADENOSINE KINASE"/>
    <property type="match status" value="1"/>
</dbReference>
<dbReference type="InterPro" id="IPR002173">
    <property type="entry name" value="Carboh/pur_kinase_PfkB_CS"/>
</dbReference>
<dbReference type="InterPro" id="IPR029056">
    <property type="entry name" value="Ribokinase-like"/>
</dbReference>
<keyword evidence="4 9" id="KW-0808">Transferase</keyword>
<sequence>MSIPEGTLFGMGNPLLDISATVDADFLEKYKLKANNAILATEEHVPMYHDLVKNHKVEYIAGGATQNTLRVVQWVIGQPKITCFMGAVGTDDYSKKLEECAMNDGVNVRYQKWDEYPTGTCAVLLTDQYRSLCAYLAAADHFTKDHLDKSENLALMEQAKYYYISGFFLTVSPESILAVAEHAATNNKPFAMNLSAPFISEFFTDRLNSVLPYIDILFGNETEAATFAKVQKFETKDVAEIAKLIVALPKKNEARPRMVVFTQGDGPVIVAQGSDVQQFPVQALSDEKIKDTNGAGDAFVGGFLAQYLRQKPIEECVKCGIWTATEVIQQSGCTFPKDKKYPS</sequence>
<dbReference type="Gene3D" id="3.40.1190.20">
    <property type="match status" value="1"/>
</dbReference>
<evidence type="ECO:0000256" key="5">
    <source>
        <dbReference type="ARBA" id="ARBA00022726"/>
    </source>
</evidence>
<feature type="domain" description="Carbohydrate kinase PfkB" evidence="10">
    <location>
        <begin position="28"/>
        <end position="338"/>
    </location>
</feature>
<evidence type="ECO:0000259" key="10">
    <source>
        <dbReference type="Pfam" id="PF00294"/>
    </source>
</evidence>
<protein>
    <recommendedName>
        <fullName evidence="3 9">Adenosine kinase</fullName>
        <shortName evidence="9">AK</shortName>
        <ecNumber evidence="3 9">2.7.1.20</ecNumber>
    </recommendedName>
    <alternativeName>
        <fullName evidence="9">Adenosine 5'-phosphotransferase</fullName>
    </alternativeName>
</protein>
<evidence type="ECO:0000256" key="1">
    <source>
        <dbReference type="ARBA" id="ARBA00004801"/>
    </source>
</evidence>
<evidence type="ECO:0000313" key="11">
    <source>
        <dbReference type="EMBL" id="CAL8106560.1"/>
    </source>
</evidence>
<keyword evidence="5 9" id="KW-0660">Purine salvage</keyword>
<dbReference type="Gene3D" id="3.30.1110.10">
    <property type="match status" value="1"/>
</dbReference>
<dbReference type="CDD" id="cd01168">
    <property type="entry name" value="adenosine_kinase"/>
    <property type="match status" value="1"/>
</dbReference>
<evidence type="ECO:0000256" key="8">
    <source>
        <dbReference type="ARBA" id="ARBA00022840"/>
    </source>
</evidence>
<name>A0ABP1QL71_9HEXA</name>
<dbReference type="PRINTS" id="PR00989">
    <property type="entry name" value="ADENOKINASE"/>
</dbReference>
<evidence type="ECO:0000256" key="2">
    <source>
        <dbReference type="ARBA" id="ARBA00010688"/>
    </source>
</evidence>
<comment type="similarity">
    <text evidence="2 9">Belongs to the carbohydrate kinase PfkB family.</text>
</comment>
<comment type="caution">
    <text evidence="11">The sequence shown here is derived from an EMBL/GenBank/DDBJ whole genome shotgun (WGS) entry which is preliminary data.</text>
</comment>
<keyword evidence="8 9" id="KW-0067">ATP-binding</keyword>
<evidence type="ECO:0000256" key="3">
    <source>
        <dbReference type="ARBA" id="ARBA00012119"/>
    </source>
</evidence>
<keyword evidence="12" id="KW-1185">Reference proteome</keyword>
<reference evidence="11 12" key="1">
    <citation type="submission" date="2024-08" db="EMBL/GenBank/DDBJ databases">
        <authorList>
            <person name="Cucini C."/>
            <person name="Frati F."/>
        </authorList>
    </citation>
    <scope>NUCLEOTIDE SEQUENCE [LARGE SCALE GENOMIC DNA]</scope>
</reference>
<comment type="pathway">
    <text evidence="1 9">Purine metabolism; AMP biosynthesis via salvage pathway; AMP from adenosine: step 1/1.</text>
</comment>
<comment type="catalytic activity">
    <reaction evidence="9">
        <text>adenosine + ATP = AMP + ADP + H(+)</text>
        <dbReference type="Rhea" id="RHEA:20824"/>
        <dbReference type="ChEBI" id="CHEBI:15378"/>
        <dbReference type="ChEBI" id="CHEBI:16335"/>
        <dbReference type="ChEBI" id="CHEBI:30616"/>
        <dbReference type="ChEBI" id="CHEBI:456215"/>
        <dbReference type="ChEBI" id="CHEBI:456216"/>
        <dbReference type="EC" id="2.7.1.20"/>
    </reaction>
</comment>
<organism evidence="11 12">
    <name type="scientific">Orchesella dallaii</name>
    <dbReference type="NCBI Taxonomy" id="48710"/>
    <lineage>
        <taxon>Eukaryota</taxon>
        <taxon>Metazoa</taxon>
        <taxon>Ecdysozoa</taxon>
        <taxon>Arthropoda</taxon>
        <taxon>Hexapoda</taxon>
        <taxon>Collembola</taxon>
        <taxon>Entomobryomorpha</taxon>
        <taxon>Entomobryoidea</taxon>
        <taxon>Orchesellidae</taxon>
        <taxon>Orchesellinae</taxon>
        <taxon>Orchesella</taxon>
    </lineage>
</organism>
<comment type="cofactor">
    <cofactor evidence="9">
        <name>Mg(2+)</name>
        <dbReference type="ChEBI" id="CHEBI:18420"/>
    </cofactor>
    <text evidence="9">Binds 3 Mg(2+) ions per subunit.</text>
</comment>
<accession>A0ABP1QL71</accession>
<keyword evidence="9" id="KW-0460">Magnesium</keyword>
<dbReference type="SUPFAM" id="SSF53613">
    <property type="entry name" value="Ribokinase-like"/>
    <property type="match status" value="1"/>
</dbReference>
<dbReference type="PANTHER" id="PTHR45769:SF3">
    <property type="entry name" value="ADENOSINE KINASE"/>
    <property type="match status" value="1"/>
</dbReference>
<dbReference type="InterPro" id="IPR001805">
    <property type="entry name" value="Adenokinase"/>
</dbReference>
<proteinExistence type="inferred from homology"/>
<comment type="subunit">
    <text evidence="9">Monomer.</text>
</comment>